<dbReference type="Gene3D" id="3.40.50.10540">
    <property type="entry name" value="Crotonobetainyl-coa:carnitine coa-transferase, domain 1"/>
    <property type="match status" value="1"/>
</dbReference>
<dbReference type="InterPro" id="IPR003673">
    <property type="entry name" value="CoA-Trfase_fam_III"/>
</dbReference>
<reference evidence="1 2" key="1">
    <citation type="submission" date="2020-08" db="EMBL/GenBank/DDBJ databases">
        <title>Genomic Encyclopedia of Type Strains, Phase IV (KMG-IV): sequencing the most valuable type-strain genomes for metagenomic binning, comparative biology and taxonomic classification.</title>
        <authorList>
            <person name="Goeker M."/>
        </authorList>
    </citation>
    <scope>NUCLEOTIDE SEQUENCE [LARGE SCALE GENOMIC DNA]</scope>
    <source>
        <strain evidence="1 2">DSM 25799</strain>
    </source>
</reference>
<protein>
    <submittedName>
        <fullName evidence="1">Crotonobetainyl-CoA:carnitine CoA-transferase CaiB-like acyl-CoA transferase</fullName>
    </submittedName>
</protein>
<name>A0A7W8FWN3_9FIRM</name>
<dbReference type="EMBL" id="JACHHK010000001">
    <property type="protein sequence ID" value="MBB5182107.1"/>
    <property type="molecule type" value="Genomic_DNA"/>
</dbReference>
<accession>A0A7W8FWN3</accession>
<dbReference type="PANTHER" id="PTHR48228:SF5">
    <property type="entry name" value="ALPHA-METHYLACYL-COA RACEMASE"/>
    <property type="match status" value="1"/>
</dbReference>
<comment type="caution">
    <text evidence="1">The sequence shown here is derived from an EMBL/GenBank/DDBJ whole genome shotgun (WGS) entry which is preliminary data.</text>
</comment>
<organism evidence="1 2">
    <name type="scientific">Catenisphaera adipataccumulans</name>
    <dbReference type="NCBI Taxonomy" id="700500"/>
    <lineage>
        <taxon>Bacteria</taxon>
        <taxon>Bacillati</taxon>
        <taxon>Bacillota</taxon>
        <taxon>Erysipelotrichia</taxon>
        <taxon>Erysipelotrichales</taxon>
        <taxon>Erysipelotrichaceae</taxon>
        <taxon>Catenisphaera</taxon>
    </lineage>
</organism>
<dbReference type="Proteomes" id="UP000539953">
    <property type="component" value="Unassembled WGS sequence"/>
</dbReference>
<keyword evidence="2" id="KW-1185">Reference proteome</keyword>
<dbReference type="InterPro" id="IPR023606">
    <property type="entry name" value="CoA-Trfase_III_dom_1_sf"/>
</dbReference>
<dbReference type="PANTHER" id="PTHR48228">
    <property type="entry name" value="SUCCINYL-COA--D-CITRAMALATE COA-TRANSFERASE"/>
    <property type="match status" value="1"/>
</dbReference>
<proteinExistence type="predicted"/>
<dbReference type="Pfam" id="PF02515">
    <property type="entry name" value="CoA_transf_3"/>
    <property type="match status" value="1"/>
</dbReference>
<dbReference type="RefSeq" id="WP_183326542.1">
    <property type="nucleotide sequence ID" value="NZ_JACHHK010000001.1"/>
</dbReference>
<gene>
    <name evidence="1" type="ORF">HNQ47_000110</name>
</gene>
<dbReference type="InterPro" id="IPR050509">
    <property type="entry name" value="CoA-transferase_III"/>
</dbReference>
<sequence>MGALDDLKILDFTTLLPGPYATLMLADMGAQVLKITSRTRKDLVEDWPPQIEGTKTTATWAWLNRNKETMWLNLKEPKAVEAVEKLVQEYDIVVEQFRPGVMDRLHLGYEDLKKINPKLIYCSLTGYGQTGPLAHRAGHDINYLARSGIASASGRKSSGPALYNFQIGDVASGAMNLAVSLLSAVHYRDRTGQGQAVDVSMTDGLIPFNSMDGACYLAGAAQPEREAQTLNGGTFYDFYETKDGRYMSVGSLEPKFFKRLCETMGHPEWDRQNVKAGLKTEFLKKTQAEWIEIFRDADACVEPVLDLREASQDEQTNARGMWPNVPIPETGKTIRQMGCPIRLSKCPPAYRHAGYPAGTQTEKILRSLGYTEAEIEKMI</sequence>
<dbReference type="Gene3D" id="3.30.1540.10">
    <property type="entry name" value="formyl-coa transferase, domain 3"/>
    <property type="match status" value="1"/>
</dbReference>
<evidence type="ECO:0000313" key="2">
    <source>
        <dbReference type="Proteomes" id="UP000539953"/>
    </source>
</evidence>
<dbReference type="AlphaFoldDB" id="A0A7W8FWN3"/>
<dbReference type="GO" id="GO:0016740">
    <property type="term" value="F:transferase activity"/>
    <property type="evidence" value="ECO:0007669"/>
    <property type="project" value="UniProtKB-KW"/>
</dbReference>
<dbReference type="InterPro" id="IPR044855">
    <property type="entry name" value="CoA-Trfase_III_dom3_sf"/>
</dbReference>
<evidence type="ECO:0000313" key="1">
    <source>
        <dbReference type="EMBL" id="MBB5182107.1"/>
    </source>
</evidence>
<dbReference type="SUPFAM" id="SSF89796">
    <property type="entry name" value="CoA-transferase family III (CaiB/BaiF)"/>
    <property type="match status" value="1"/>
</dbReference>
<keyword evidence="1" id="KW-0808">Transferase</keyword>